<evidence type="ECO:0000313" key="1">
    <source>
        <dbReference type="EMBL" id="KAG5609586.1"/>
    </source>
</evidence>
<keyword evidence="2" id="KW-1185">Reference proteome</keyword>
<gene>
    <name evidence="1" type="ORF">H5410_020867</name>
</gene>
<proteinExistence type="predicted"/>
<comment type="caution">
    <text evidence="1">The sequence shown here is derived from an EMBL/GenBank/DDBJ whole genome shotgun (WGS) entry which is preliminary data.</text>
</comment>
<dbReference type="OrthoDB" id="1303669at2759"/>
<evidence type="ECO:0000313" key="2">
    <source>
        <dbReference type="Proteomes" id="UP000824120"/>
    </source>
</evidence>
<dbReference type="AlphaFoldDB" id="A0A9J5ZAB3"/>
<sequence>MVDRGSGVDICPLSTLQNLKISIDRICTNNVFIRAFDGATWGTLGEIYLTVTIGPVELGITFQVIDMDTSYNLLLCRPWIHLVRDVSSTLNQVVKAIRGRPAKRNAEEQGVPNAP</sequence>
<dbReference type="PANTHER" id="PTHR33240">
    <property type="entry name" value="OS08G0508500 PROTEIN"/>
    <property type="match status" value="1"/>
</dbReference>
<dbReference type="Proteomes" id="UP000824120">
    <property type="component" value="Chromosome 4"/>
</dbReference>
<dbReference type="EMBL" id="JACXVP010000004">
    <property type="protein sequence ID" value="KAG5609586.1"/>
    <property type="molecule type" value="Genomic_DNA"/>
</dbReference>
<accession>A0A9J5ZAB3</accession>
<dbReference type="CDD" id="cd00303">
    <property type="entry name" value="retropepsin_like"/>
    <property type="match status" value="1"/>
</dbReference>
<organism evidence="1 2">
    <name type="scientific">Solanum commersonii</name>
    <name type="common">Commerson's wild potato</name>
    <name type="synonym">Commerson's nightshade</name>
    <dbReference type="NCBI Taxonomy" id="4109"/>
    <lineage>
        <taxon>Eukaryota</taxon>
        <taxon>Viridiplantae</taxon>
        <taxon>Streptophyta</taxon>
        <taxon>Embryophyta</taxon>
        <taxon>Tracheophyta</taxon>
        <taxon>Spermatophyta</taxon>
        <taxon>Magnoliopsida</taxon>
        <taxon>eudicotyledons</taxon>
        <taxon>Gunneridae</taxon>
        <taxon>Pentapetalae</taxon>
        <taxon>asterids</taxon>
        <taxon>lamiids</taxon>
        <taxon>Solanales</taxon>
        <taxon>Solanaceae</taxon>
        <taxon>Solanoideae</taxon>
        <taxon>Solaneae</taxon>
        <taxon>Solanum</taxon>
    </lineage>
</organism>
<name>A0A9J5ZAB3_SOLCO</name>
<dbReference type="PANTHER" id="PTHR33240:SF14">
    <property type="entry name" value="GAG_POL POLYPROTEIN"/>
    <property type="match status" value="1"/>
</dbReference>
<protein>
    <submittedName>
        <fullName evidence="1">Uncharacterized protein</fullName>
    </submittedName>
</protein>
<reference evidence="1 2" key="1">
    <citation type="submission" date="2020-09" db="EMBL/GenBank/DDBJ databases">
        <title>De no assembly of potato wild relative species, Solanum commersonii.</title>
        <authorList>
            <person name="Cho K."/>
        </authorList>
    </citation>
    <scope>NUCLEOTIDE SEQUENCE [LARGE SCALE GENOMIC DNA]</scope>
    <source>
        <strain evidence="1">LZ3.2</strain>
        <tissue evidence="1">Leaf</tissue>
    </source>
</reference>